<evidence type="ECO:0000313" key="11">
    <source>
        <dbReference type="EMBL" id="KNC77138.1"/>
    </source>
</evidence>
<feature type="binding site" evidence="8">
    <location>
        <position position="106"/>
    </location>
    <ligand>
        <name>a divalent metal cation</name>
        <dbReference type="ChEBI" id="CHEBI:60240"/>
    </ligand>
</feature>
<dbReference type="GO" id="GO:0003723">
    <property type="term" value="F:RNA binding"/>
    <property type="evidence" value="ECO:0007669"/>
    <property type="project" value="UniProtKB-UniRule"/>
</dbReference>
<comment type="function">
    <text evidence="9">Endonuclease that specifically degrades the RNA of RNA-DNA hybrids.</text>
</comment>
<dbReference type="InterPro" id="IPR023160">
    <property type="entry name" value="RNase_HII_hlx-loop-hlx_cap_dom"/>
</dbReference>
<evidence type="ECO:0000256" key="6">
    <source>
        <dbReference type="ARBA" id="ARBA00022759"/>
    </source>
</evidence>
<dbReference type="GeneID" id="25910901"/>
<dbReference type="eggNOG" id="KOG2299">
    <property type="taxonomic scope" value="Eukaryota"/>
</dbReference>
<dbReference type="FunFam" id="3.30.420.10:FF:000016">
    <property type="entry name" value="Ribonuclease"/>
    <property type="match status" value="1"/>
</dbReference>
<evidence type="ECO:0000256" key="8">
    <source>
        <dbReference type="PROSITE-ProRule" id="PRU01319"/>
    </source>
</evidence>
<evidence type="ECO:0000256" key="3">
    <source>
        <dbReference type="ARBA" id="ARBA00007058"/>
    </source>
</evidence>
<accession>A0A0L0FM82</accession>
<sequence length="374" mass="41321">AIAVKKTVEVVVHDVDAVIDVDDASEEQITTTRGSVKRKAAQIDVNAEAEEPESAEMIVAATAASTELSSAVKVPHYRRLPSAYSRTIESEVPDICKTEPCRLGIDEAGRGPVLGPMVYGTAFCPISKLDELRKMGFADSKVLKEEQRDALLEVIKDNNDIIAWNARVLSPQDICGSSLRKDKYNLNALSHDTAIALIRCALAKGANVTEIYVDTVGHAGKYQEKLEGLFPGKKIRVESKADAKYAVVSAASIVAKTLRDEEIRNFQFEESDMANVDRNFGSGYPGDPTTKAWLRNNMDPIFGFPGLVRFSWSTVTKLLDEHCAPTYMNDESEDEEEMVKGQKTLFECGAVAKTKKSRRHAFFDRRNFSLVSDF</sequence>
<dbReference type="FunFam" id="1.10.10.460:FF:000001">
    <property type="entry name" value="Ribonuclease"/>
    <property type="match status" value="1"/>
</dbReference>
<dbReference type="GO" id="GO:0043137">
    <property type="term" value="P:DNA replication, removal of RNA primer"/>
    <property type="evidence" value="ECO:0007669"/>
    <property type="project" value="TreeGrafter"/>
</dbReference>
<evidence type="ECO:0000313" key="12">
    <source>
        <dbReference type="Proteomes" id="UP000054560"/>
    </source>
</evidence>
<protein>
    <recommendedName>
        <fullName evidence="9">Ribonuclease</fullName>
        <ecNumber evidence="9">3.1.26.4</ecNumber>
    </recommendedName>
</protein>
<dbReference type="InterPro" id="IPR001352">
    <property type="entry name" value="RNase_HII/HIII"/>
</dbReference>
<dbReference type="OrthoDB" id="7462577at2759"/>
<dbReference type="Gene3D" id="1.10.10.460">
    <property type="entry name" value="Ribonuclease hii. Domain 2"/>
    <property type="match status" value="1"/>
</dbReference>
<evidence type="ECO:0000256" key="9">
    <source>
        <dbReference type="RuleBase" id="RU003515"/>
    </source>
</evidence>
<dbReference type="GO" id="GO:0004523">
    <property type="term" value="F:RNA-DNA hybrid ribonuclease activity"/>
    <property type="evidence" value="ECO:0007669"/>
    <property type="project" value="UniProtKB-UniRule"/>
</dbReference>
<evidence type="ECO:0000256" key="2">
    <source>
        <dbReference type="ARBA" id="ARBA00001946"/>
    </source>
</evidence>
<dbReference type="InterPro" id="IPR012337">
    <property type="entry name" value="RNaseH-like_sf"/>
</dbReference>
<evidence type="ECO:0000256" key="1">
    <source>
        <dbReference type="ARBA" id="ARBA00000077"/>
    </source>
</evidence>
<dbReference type="Gene3D" id="3.30.420.10">
    <property type="entry name" value="Ribonuclease H-like superfamily/Ribonuclease H"/>
    <property type="match status" value="1"/>
</dbReference>
<gene>
    <name evidence="11" type="ORF">SARC_10397</name>
</gene>
<dbReference type="EMBL" id="KQ242829">
    <property type="protein sequence ID" value="KNC77138.1"/>
    <property type="molecule type" value="Genomic_DNA"/>
</dbReference>
<dbReference type="CDD" id="cd07181">
    <property type="entry name" value="RNase_HII_eukaryota_like"/>
    <property type="match status" value="1"/>
</dbReference>
<keyword evidence="12" id="KW-1185">Reference proteome</keyword>
<dbReference type="InterPro" id="IPR004649">
    <property type="entry name" value="RNase_H2_suA"/>
</dbReference>
<reference evidence="11 12" key="1">
    <citation type="submission" date="2011-02" db="EMBL/GenBank/DDBJ databases">
        <title>The Genome Sequence of Sphaeroforma arctica JP610.</title>
        <authorList>
            <consortium name="The Broad Institute Genome Sequencing Platform"/>
            <person name="Russ C."/>
            <person name="Cuomo C."/>
            <person name="Young S.K."/>
            <person name="Zeng Q."/>
            <person name="Gargeya S."/>
            <person name="Alvarado L."/>
            <person name="Berlin A."/>
            <person name="Chapman S.B."/>
            <person name="Chen Z."/>
            <person name="Freedman E."/>
            <person name="Gellesch M."/>
            <person name="Goldberg J."/>
            <person name="Griggs A."/>
            <person name="Gujja S."/>
            <person name="Heilman E."/>
            <person name="Heiman D."/>
            <person name="Howarth C."/>
            <person name="Mehta T."/>
            <person name="Neiman D."/>
            <person name="Pearson M."/>
            <person name="Roberts A."/>
            <person name="Saif S."/>
            <person name="Shea T."/>
            <person name="Shenoy N."/>
            <person name="Sisk P."/>
            <person name="Stolte C."/>
            <person name="Sykes S."/>
            <person name="White J."/>
            <person name="Yandava C."/>
            <person name="Burger G."/>
            <person name="Gray M.W."/>
            <person name="Holland P.W.H."/>
            <person name="King N."/>
            <person name="Lang F.B.F."/>
            <person name="Roger A.J."/>
            <person name="Ruiz-Trillo I."/>
            <person name="Haas B."/>
            <person name="Nusbaum C."/>
            <person name="Birren B."/>
        </authorList>
    </citation>
    <scope>NUCLEOTIDE SEQUENCE [LARGE SCALE GENOMIC DNA]</scope>
    <source>
        <strain evidence="11 12">JP610</strain>
    </source>
</reference>
<evidence type="ECO:0000256" key="5">
    <source>
        <dbReference type="ARBA" id="ARBA00022723"/>
    </source>
</evidence>
<evidence type="ECO:0000259" key="10">
    <source>
        <dbReference type="PROSITE" id="PS51975"/>
    </source>
</evidence>
<feature type="non-terminal residue" evidence="11">
    <location>
        <position position="1"/>
    </location>
</feature>
<dbReference type="NCBIfam" id="TIGR00729">
    <property type="entry name" value="ribonuclease HII"/>
    <property type="match status" value="1"/>
</dbReference>
<organism evidence="11 12">
    <name type="scientific">Sphaeroforma arctica JP610</name>
    <dbReference type="NCBI Taxonomy" id="667725"/>
    <lineage>
        <taxon>Eukaryota</taxon>
        <taxon>Ichthyosporea</taxon>
        <taxon>Ichthyophonida</taxon>
        <taxon>Sphaeroforma</taxon>
    </lineage>
</organism>
<dbReference type="AlphaFoldDB" id="A0A0L0FM82"/>
<dbReference type="SUPFAM" id="SSF53098">
    <property type="entry name" value="Ribonuclease H-like"/>
    <property type="match status" value="1"/>
</dbReference>
<dbReference type="GO" id="GO:0006298">
    <property type="term" value="P:mismatch repair"/>
    <property type="evidence" value="ECO:0007669"/>
    <property type="project" value="TreeGrafter"/>
</dbReference>
<feature type="domain" description="RNase H type-2" evidence="10">
    <location>
        <begin position="100"/>
        <end position="324"/>
    </location>
</feature>
<keyword evidence="6 8" id="KW-0255">Endonuclease</keyword>
<comment type="catalytic activity">
    <reaction evidence="1 8 9">
        <text>Endonucleolytic cleavage to 5'-phosphomonoester.</text>
        <dbReference type="EC" id="3.1.26.4"/>
    </reaction>
</comment>
<dbReference type="STRING" id="667725.A0A0L0FM82"/>
<comment type="cofactor">
    <cofactor evidence="2">
        <name>Mg(2+)</name>
        <dbReference type="ChEBI" id="CHEBI:18420"/>
    </cofactor>
</comment>
<evidence type="ECO:0000256" key="4">
    <source>
        <dbReference type="ARBA" id="ARBA00022722"/>
    </source>
</evidence>
<proteinExistence type="inferred from homology"/>
<dbReference type="PANTHER" id="PTHR10954">
    <property type="entry name" value="RIBONUCLEASE H2 SUBUNIT A"/>
    <property type="match status" value="1"/>
</dbReference>
<dbReference type="Proteomes" id="UP000054560">
    <property type="component" value="Unassembled WGS sequence"/>
</dbReference>
<feature type="binding site" evidence="8">
    <location>
        <position position="214"/>
    </location>
    <ligand>
        <name>a divalent metal cation</name>
        <dbReference type="ChEBI" id="CHEBI:60240"/>
    </ligand>
</feature>
<dbReference type="Pfam" id="PF01351">
    <property type="entry name" value="RNase_HII"/>
    <property type="match status" value="1"/>
</dbReference>
<comment type="similarity">
    <text evidence="3">Belongs to the RNase HII family. Eukaryotic subfamily.</text>
</comment>
<dbReference type="PROSITE" id="PS51975">
    <property type="entry name" value="RNASE_H_2"/>
    <property type="match status" value="1"/>
</dbReference>
<dbReference type="PANTHER" id="PTHR10954:SF7">
    <property type="entry name" value="RIBONUCLEASE H2 SUBUNIT A"/>
    <property type="match status" value="1"/>
</dbReference>
<keyword evidence="4 8" id="KW-0540">Nuclease</keyword>
<dbReference type="EC" id="3.1.26.4" evidence="9"/>
<comment type="cofactor">
    <cofactor evidence="8">
        <name>Mn(2+)</name>
        <dbReference type="ChEBI" id="CHEBI:29035"/>
    </cofactor>
    <cofactor evidence="8">
        <name>Mg(2+)</name>
        <dbReference type="ChEBI" id="CHEBI:18420"/>
    </cofactor>
    <text evidence="8">Manganese or magnesium. Binds 1 divalent metal ion per monomer in the absence of substrate. May bind a second metal ion after substrate binding.</text>
</comment>
<evidence type="ECO:0000256" key="7">
    <source>
        <dbReference type="ARBA" id="ARBA00022801"/>
    </source>
</evidence>
<keyword evidence="5 8" id="KW-0479">Metal-binding</keyword>
<dbReference type="InterPro" id="IPR024567">
    <property type="entry name" value="RNase_HII/HIII_dom"/>
</dbReference>
<dbReference type="RefSeq" id="XP_014151040.1">
    <property type="nucleotide sequence ID" value="XM_014295565.1"/>
</dbReference>
<name>A0A0L0FM82_9EUKA</name>
<dbReference type="InterPro" id="IPR036397">
    <property type="entry name" value="RNaseH_sf"/>
</dbReference>
<feature type="binding site" evidence="8">
    <location>
        <position position="107"/>
    </location>
    <ligand>
        <name>a divalent metal cation</name>
        <dbReference type="ChEBI" id="CHEBI:60240"/>
    </ligand>
</feature>
<keyword evidence="7 8" id="KW-0378">Hydrolase</keyword>
<dbReference type="GO" id="GO:0046872">
    <property type="term" value="F:metal ion binding"/>
    <property type="evidence" value="ECO:0007669"/>
    <property type="project" value="UniProtKB-KW"/>
</dbReference>
<dbReference type="GO" id="GO:0032299">
    <property type="term" value="C:ribonuclease H2 complex"/>
    <property type="evidence" value="ECO:0007669"/>
    <property type="project" value="TreeGrafter"/>
</dbReference>